<evidence type="ECO:0000256" key="2">
    <source>
        <dbReference type="PROSITE-ProRule" id="PRU00023"/>
    </source>
</evidence>
<feature type="region of interest" description="Disordered" evidence="4">
    <location>
        <begin position="633"/>
        <end position="734"/>
    </location>
</feature>
<dbReference type="InterPro" id="IPR036770">
    <property type="entry name" value="Ankyrin_rpt-contain_sf"/>
</dbReference>
<dbReference type="InterPro" id="IPR050657">
    <property type="entry name" value="Ankyrin_repeat_domain"/>
</dbReference>
<feature type="compositionally biased region" description="Polar residues" evidence="4">
    <location>
        <begin position="1955"/>
        <end position="1964"/>
    </location>
</feature>
<evidence type="ECO:0000256" key="1">
    <source>
        <dbReference type="ARBA" id="ARBA00023054"/>
    </source>
</evidence>
<evidence type="ECO:0000259" key="6">
    <source>
        <dbReference type="Pfam" id="PF14915"/>
    </source>
</evidence>
<dbReference type="Gene3D" id="1.25.40.20">
    <property type="entry name" value="Ankyrin repeat-containing domain"/>
    <property type="match status" value="2"/>
</dbReference>
<dbReference type="SMART" id="SM00248">
    <property type="entry name" value="ANK"/>
    <property type="match status" value="6"/>
</dbReference>
<dbReference type="Pfam" id="PF12796">
    <property type="entry name" value="Ank_2"/>
    <property type="match status" value="2"/>
</dbReference>
<feature type="region of interest" description="Disordered" evidence="4">
    <location>
        <begin position="1928"/>
        <end position="1968"/>
    </location>
</feature>
<feature type="region of interest" description="Disordered" evidence="4">
    <location>
        <begin position="1342"/>
        <end position="1365"/>
    </location>
</feature>
<accession>A0A556THS3</accession>
<feature type="compositionally biased region" description="Low complexity" evidence="4">
    <location>
        <begin position="1048"/>
        <end position="1060"/>
    </location>
</feature>
<feature type="coiled-coil region" evidence="3">
    <location>
        <begin position="2408"/>
        <end position="2480"/>
    </location>
</feature>
<feature type="compositionally biased region" description="Basic and acidic residues" evidence="4">
    <location>
        <begin position="288"/>
        <end position="297"/>
    </location>
</feature>
<feature type="region of interest" description="Disordered" evidence="4">
    <location>
        <begin position="837"/>
        <end position="1174"/>
    </location>
</feature>
<feature type="compositionally biased region" description="Polar residues" evidence="4">
    <location>
        <begin position="652"/>
        <end position="674"/>
    </location>
</feature>
<feature type="compositionally biased region" description="Basic and acidic residues" evidence="4">
    <location>
        <begin position="1928"/>
        <end position="1948"/>
    </location>
</feature>
<dbReference type="Proteomes" id="UP000319801">
    <property type="component" value="Unassembled WGS sequence"/>
</dbReference>
<dbReference type="InterPro" id="IPR039497">
    <property type="entry name" value="CC144C-like_CC_dom"/>
</dbReference>
<feature type="compositionally biased region" description="Acidic residues" evidence="4">
    <location>
        <begin position="872"/>
        <end position="881"/>
    </location>
</feature>
<dbReference type="SUPFAM" id="SSF48403">
    <property type="entry name" value="Ankyrin repeat"/>
    <property type="match status" value="1"/>
</dbReference>
<feature type="region of interest" description="Disordered" evidence="4">
    <location>
        <begin position="270"/>
        <end position="331"/>
    </location>
</feature>
<evidence type="ECO:0000313" key="7">
    <source>
        <dbReference type="EMBL" id="TSK13388.1"/>
    </source>
</evidence>
<feature type="compositionally biased region" description="Basic and acidic residues" evidence="4">
    <location>
        <begin position="675"/>
        <end position="685"/>
    </location>
</feature>
<organism evidence="7 8">
    <name type="scientific">Bagarius yarrelli</name>
    <name type="common">Goonch</name>
    <name type="synonym">Bagrus yarrelli</name>
    <dbReference type="NCBI Taxonomy" id="175774"/>
    <lineage>
        <taxon>Eukaryota</taxon>
        <taxon>Metazoa</taxon>
        <taxon>Chordata</taxon>
        <taxon>Craniata</taxon>
        <taxon>Vertebrata</taxon>
        <taxon>Euteleostomi</taxon>
        <taxon>Actinopterygii</taxon>
        <taxon>Neopterygii</taxon>
        <taxon>Teleostei</taxon>
        <taxon>Ostariophysi</taxon>
        <taxon>Siluriformes</taxon>
        <taxon>Sisoridae</taxon>
        <taxon>Sisorinae</taxon>
        <taxon>Bagarius</taxon>
    </lineage>
</organism>
<feature type="compositionally biased region" description="Basic and acidic residues" evidence="4">
    <location>
        <begin position="493"/>
        <end position="503"/>
    </location>
</feature>
<feature type="compositionally biased region" description="Basic and acidic residues" evidence="4">
    <location>
        <begin position="973"/>
        <end position="983"/>
    </location>
</feature>
<feature type="region of interest" description="Disordered" evidence="4">
    <location>
        <begin position="1437"/>
        <end position="1500"/>
    </location>
</feature>
<evidence type="ECO:0000313" key="8">
    <source>
        <dbReference type="Proteomes" id="UP000319801"/>
    </source>
</evidence>
<dbReference type="EMBL" id="VCAZ01000001">
    <property type="protein sequence ID" value="TSK13388.1"/>
    <property type="molecule type" value="Genomic_DNA"/>
</dbReference>
<feature type="repeat" description="ANK" evidence="2">
    <location>
        <begin position="164"/>
        <end position="196"/>
    </location>
</feature>
<feature type="compositionally biased region" description="Acidic residues" evidence="4">
    <location>
        <begin position="911"/>
        <end position="920"/>
    </location>
</feature>
<feature type="compositionally biased region" description="Basic and acidic residues" evidence="4">
    <location>
        <begin position="633"/>
        <end position="642"/>
    </location>
</feature>
<feature type="coiled-coil region" evidence="3">
    <location>
        <begin position="2581"/>
        <end position="2608"/>
    </location>
</feature>
<keyword evidence="2" id="KW-0040">ANK repeat</keyword>
<evidence type="ECO:0000259" key="5">
    <source>
        <dbReference type="Pfam" id="PF12001"/>
    </source>
</evidence>
<feature type="compositionally biased region" description="Acidic residues" evidence="4">
    <location>
        <begin position="433"/>
        <end position="492"/>
    </location>
</feature>
<dbReference type="InterPro" id="IPR021885">
    <property type="entry name" value="DUF3496"/>
</dbReference>
<feature type="region of interest" description="Disordered" evidence="4">
    <location>
        <begin position="419"/>
        <end position="513"/>
    </location>
</feature>
<feature type="compositionally biased region" description="Low complexity" evidence="4">
    <location>
        <begin position="1020"/>
        <end position="1032"/>
    </location>
</feature>
<dbReference type="PROSITE" id="PS50088">
    <property type="entry name" value="ANK_REPEAT"/>
    <property type="match status" value="4"/>
</dbReference>
<feature type="compositionally biased region" description="Basic and acidic residues" evidence="4">
    <location>
        <begin position="882"/>
        <end position="910"/>
    </location>
</feature>
<reference evidence="7 8" key="1">
    <citation type="journal article" date="2019" name="Genome Biol. Evol.">
        <title>Whole-Genome Sequencing of the Giant Devil Catfish, Bagarius yarrelli.</title>
        <authorList>
            <person name="Jiang W."/>
            <person name="Lv Y."/>
            <person name="Cheng L."/>
            <person name="Yang K."/>
            <person name="Chao B."/>
            <person name="Wang X."/>
            <person name="Li Y."/>
            <person name="Pan X."/>
            <person name="You X."/>
            <person name="Zhang Y."/>
            <person name="Yang J."/>
            <person name="Li J."/>
            <person name="Zhang X."/>
            <person name="Liu S."/>
            <person name="Sun C."/>
            <person name="Yang J."/>
            <person name="Shi Q."/>
        </authorList>
    </citation>
    <scope>NUCLEOTIDE SEQUENCE [LARGE SCALE GENOMIC DNA]</scope>
    <source>
        <strain evidence="7">JWS20170419001</strain>
        <tissue evidence="7">Muscle</tissue>
    </source>
</reference>
<dbReference type="OrthoDB" id="366390at2759"/>
<feature type="region of interest" description="Disordered" evidence="4">
    <location>
        <begin position="348"/>
        <end position="403"/>
    </location>
</feature>
<dbReference type="Pfam" id="PF12001">
    <property type="entry name" value="DUF3496"/>
    <property type="match status" value="1"/>
</dbReference>
<feature type="compositionally biased region" description="Polar residues" evidence="4">
    <location>
        <begin position="1342"/>
        <end position="1357"/>
    </location>
</feature>
<dbReference type="PROSITE" id="PS50297">
    <property type="entry name" value="ANK_REP_REGION"/>
    <property type="match status" value="4"/>
</dbReference>
<feature type="coiled-coil region" evidence="3">
    <location>
        <begin position="2315"/>
        <end position="2377"/>
    </location>
</feature>
<dbReference type="Pfam" id="PF13637">
    <property type="entry name" value="Ank_4"/>
    <property type="match status" value="1"/>
</dbReference>
<feature type="compositionally biased region" description="Basic and acidic residues" evidence="4">
    <location>
        <begin position="860"/>
        <end position="870"/>
    </location>
</feature>
<sequence length="2729" mass="309358">MKKIFQFTKKRKGSPSASETASVLSVGYDLKEKDLSKVHKAAFTGDVAKIKHLAKKSDLNQLDKENRTALHIACVYGHTHVVQYLVENKVKLNLCDNQNRSALMKAVQCQQDHCVSFLLEHEADPNLVDINGNTSLHLAVRIPSLPVAMKLLEHNANINAQNKDGNTPLILSVEENHLEMAEFLLKEGADVNLQNQEQRTPLLIAACNGQISMVRLLLQFNADITVKDNKGWSSDDYAVMNGHHACSHLINEHGAKRKSLQSPSHIAKQTSLLSSPQTGFALGGPALGKDDTEDNSRADSLSRASKSGPADSWPSSDDNDDDEELDLAPKKPEKINLKKLMSASKLEGKRFAVDQDLDKSWSGTGSEPISEGSAVEHVVFPGSSTSTQLPVTPKPISFSNLPQMTSTPFIRSLKYEVPELPCGSKSNLNTSESSEEAESEEGDVEDCEDEDGEEEEGKETEDDEEEESEDGGDDDDDDDEEEEEEDNEDDESDSKKKQKEDVAKSQVGDNFLGEVPEMQNITALKEVEKNCGVQIQSDVNMESTIQWKPLISKSNHTTELLGTATVMRTEIPDDFMKNALPNTLDREADSLLSDIRVKSVFSDKKENYDSNTSATGAFRTVLFISGSSAGTDYKGDFNKENWEDGDEEDNETFNNNGVSQFAENSLVAPNQQSRSGEKVSKQTHEIDDETPSTPSQALSLLSTNQGKADDDSNHENVNKTTNPSKSVLRYKEEPESSCSENIYGLVSNNEKEDLVKLDTLDIQRVNPKFYEGECRRIADWTVTHQSGDEDLPVSMIVGSEDSDDRERHITLPVEHSAKKDRELLYLDEIPQSVIDDVDVMSDRDGEDREQGKLRVHKNVKQKEKEDKSSSEEQYEEEDIDEECVKVQKEGAEDLEPSKKRDFLSELGIEKDNEEEDDSNWDSESGSDSPSKKEQSGLNFPTKSRKPMSNILETSNDVVRSSQEEEDDSDEESEKQHKLLHREPVAVMNKLLESKDDQKKTDVMEELGLGDVDDLEDASDWDSASTTSKASKTLPVYKPEDIKLASKTLLPLPDLQKQQLPSSVTEPRGTASIKKEEEKESSVLGTRPLPSPRSFKPFSITQSQPQPQTRISKESINKSVSEEDTDWDTDNTTSPAKTTTTLPSVETKNVKILTPEDDRESEYTSEASEHAGEERETLKTLAVELNSPCQLAHCESQAIEEEEFKKKHENTENTWEQRYEKIWVEIEKKETKSQYKNVAAELKERFGEIALRKQNMNEQDKDTYEEKEEASNIVIDTDVPDGASEKDSSEEEEELIVRPATQARSARLLPIPEQRESGQEESFSEDLFRNDFAKHKDIQHYSSDTLNKSAQETKSSFHQKPFSKISENEELKLETMNQESSPEAAINLLNLIGEAKALHSMSDGGSCNSDELVGVGLQRSRTESDVMREEPKSSVFWDTFGFGKQTGIDGGEGKKAETNPDKANPKEREPCDRGSNRNDDTLKKREHVSPKWPTGSLERGTALLDDDVKRAMGNEGDLLHVPGPKHSRDSCPVNHRNGGPLSVFDDSTLSEVSEDEGRSPSLLHRAGKKNGKDLEMADDFDDLTQSSDTATEELESATSGYFNASQLIKQLDTSSLDSVSMVKLQNMFHEYEHTIQKERNRHRRLADKVCQMEQERNELKLLLEDSRDGKSSLEHLRLELETDLNNLRFLLKQEQEKHQSASMLYEKTREQLFRKEQQHRDEAEEREKVELKMRNLELEIRALMNNMKQLEDDRNETQRLLAHEQSARALQEDLLNSHLRKQQDIEEKNFKNLTKNNELTETGDREKELQQQVCTLQEELSLLRAELKHARSLRQQEESGLVDERDSLRERLEDARRDLKLNDETLAQTVFQFNGQMSTLKAECALLSTKLEHERQVRQQLEAEAETSKTRLQVALQETEKCQVVRAETERTLQRDREQHQRSEERRTSESSSQRDTIQSLSQKLSEAEARANSLENEWHRATLGLAEKSALLETAAREREQVRARLEELEGTLQSEREQASRATARHDAMQERLAQAQSEAALLRQQLEEAQNRGTAKEQAVTDAQECFTQALNQLRANGEERVQLVEERSKELATKNAELREQNYRLGQEKADRENSMRQLQQELADSLKKLSMCEASLEVNTRYRNDLEEEKARSQKDIDRIKGKLQESDDHNLQMERRINTLMGTLDEKERDLISTNQKLEEMLTAATRSELTAKQLEEAVQRLEIENARLEATVKQQNNRIEILQKEVQEATAVRNQLENLVTNLQSSKMTLEDQLSREVQKQGMLSHNAHDSQALWEEELKNRSRFGLRLAEVEKEKGELSNQMELEKKKAKKLAEQKKAVDARLDQEIQRNTELQKEMYRLRTLLKTAKKKLREQDGGELGSPLGSLRGDLSYRQNETEGAVSRMKIKVDELQGQLEREASRCSRLEDLNRELKEQLSTLKGLGRSHERLERSRQQLEEEVQVLRRRLEAGIMDQSQAEQFRKETEERARQEIRHKLDEINLFLQTQAASQEAMEQIKATNEASQRAELEQRIRELEADLSRAHTTQQDSVLQRDSIRTELERYRQLYTDELRNRKSLTAKLERSNERLAEANAKLLSARQRSKSLLSSSIINGSLGGPVLDTHPPLVPLSLGASLVSSLGDQPSNRVEAYLAKMQSELEKNISKELDNGTHELESASTRMSPVGSAFGSQRNLNSNLNVEPQDSLNKATQQYLEVLKKNYMI</sequence>
<feature type="domain" description="CCDC144C-like coiled-coil" evidence="6">
    <location>
        <begin position="1688"/>
        <end position="2167"/>
    </location>
</feature>
<feature type="compositionally biased region" description="Basic and acidic residues" evidence="4">
    <location>
        <begin position="348"/>
        <end position="359"/>
    </location>
</feature>
<feature type="repeat" description="ANK" evidence="2">
    <location>
        <begin position="197"/>
        <end position="229"/>
    </location>
</feature>
<feature type="coiled-coil region" evidence="3">
    <location>
        <begin position="2516"/>
        <end position="2552"/>
    </location>
</feature>
<proteinExistence type="predicted"/>
<feature type="repeat" description="ANK" evidence="2">
    <location>
        <begin position="131"/>
        <end position="163"/>
    </location>
</feature>
<keyword evidence="8" id="KW-1185">Reference proteome</keyword>
<dbReference type="InterPro" id="IPR002110">
    <property type="entry name" value="Ankyrin_rpt"/>
</dbReference>
<feature type="domain" description="DUF3496" evidence="5">
    <location>
        <begin position="2533"/>
        <end position="2617"/>
    </location>
</feature>
<protein>
    <submittedName>
        <fullName evidence="7">Ankyrin repeat domain-containing protein 26</fullName>
    </submittedName>
</protein>
<gene>
    <name evidence="7" type="ORF">Baya_0262</name>
</gene>
<feature type="compositionally biased region" description="Basic and acidic residues" evidence="4">
    <location>
        <begin position="840"/>
        <end position="852"/>
    </location>
</feature>
<feature type="region of interest" description="Disordered" evidence="4">
    <location>
        <begin position="1536"/>
        <end position="1573"/>
    </location>
</feature>
<comment type="caution">
    <text evidence="7">The sequence shown here is derived from an EMBL/GenBank/DDBJ whole genome shotgun (WGS) entry which is preliminary data.</text>
</comment>
<dbReference type="PANTHER" id="PTHR24147">
    <property type="entry name" value="ANKYRIN REPEAT DOMAIN 36-RELATED"/>
    <property type="match status" value="1"/>
</dbReference>
<dbReference type="PANTHER" id="PTHR24147:SF53">
    <property type="entry name" value="ANKYRIN REPEAT DOMAIN 26"/>
    <property type="match status" value="1"/>
</dbReference>
<evidence type="ECO:0000256" key="4">
    <source>
        <dbReference type="SAM" id="MobiDB-lite"/>
    </source>
</evidence>
<feature type="compositionally biased region" description="Basic and acidic residues" evidence="4">
    <location>
        <begin position="707"/>
        <end position="717"/>
    </location>
</feature>
<name>A0A556THS3_BAGYA</name>
<feature type="compositionally biased region" description="Polar residues" evidence="4">
    <location>
        <begin position="1098"/>
        <end position="1109"/>
    </location>
</feature>
<feature type="coiled-coil region" evidence="3">
    <location>
        <begin position="1620"/>
        <end position="1766"/>
    </location>
</feature>
<feature type="compositionally biased region" description="Acidic residues" evidence="4">
    <location>
        <begin position="963"/>
        <end position="972"/>
    </location>
</feature>
<feature type="compositionally biased region" description="Polar residues" evidence="4">
    <location>
        <begin position="950"/>
        <end position="959"/>
    </location>
</feature>
<feature type="repeat" description="ANK" evidence="2">
    <location>
        <begin position="65"/>
        <end position="97"/>
    </location>
</feature>
<feature type="compositionally biased region" description="Acidic residues" evidence="4">
    <location>
        <begin position="1010"/>
        <end position="1019"/>
    </location>
</feature>
<dbReference type="Pfam" id="PF14915">
    <property type="entry name" value="CCDC144C"/>
    <property type="match status" value="1"/>
</dbReference>
<feature type="compositionally biased region" description="Acidic residues" evidence="4">
    <location>
        <begin position="317"/>
        <end position="326"/>
    </location>
</feature>
<feature type="compositionally biased region" description="Low complexity" evidence="4">
    <location>
        <begin position="1129"/>
        <end position="1140"/>
    </location>
</feature>
<feature type="compositionally biased region" description="Basic and acidic residues" evidence="4">
    <location>
        <begin position="1450"/>
        <end position="1488"/>
    </location>
</feature>
<evidence type="ECO:0000256" key="3">
    <source>
        <dbReference type="SAM" id="Coils"/>
    </source>
</evidence>
<feature type="compositionally biased region" description="Basic and acidic residues" evidence="4">
    <location>
        <begin position="991"/>
        <end position="1002"/>
    </location>
</feature>
<feature type="compositionally biased region" description="Polar residues" evidence="4">
    <location>
        <begin position="691"/>
        <end position="706"/>
    </location>
</feature>
<keyword evidence="1 3" id="KW-0175">Coiled coil</keyword>
<feature type="region of interest" description="Disordered" evidence="4">
    <location>
        <begin position="1252"/>
        <end position="1327"/>
    </location>
</feature>